<evidence type="ECO:0000259" key="1">
    <source>
        <dbReference type="Pfam" id="PF06985"/>
    </source>
</evidence>
<dbReference type="Pfam" id="PF06985">
    <property type="entry name" value="HET"/>
    <property type="match status" value="1"/>
</dbReference>
<comment type="caution">
    <text evidence="3">The sequence shown here is derived from an EMBL/GenBank/DDBJ whole genome shotgun (WGS) entry which is preliminary data.</text>
</comment>
<dbReference type="InterPro" id="IPR010730">
    <property type="entry name" value="HET"/>
</dbReference>
<evidence type="ECO:0000259" key="2">
    <source>
        <dbReference type="Pfam" id="PF26640"/>
    </source>
</evidence>
<evidence type="ECO:0000313" key="4">
    <source>
        <dbReference type="Proteomes" id="UP001281614"/>
    </source>
</evidence>
<dbReference type="EMBL" id="VYYT01000009">
    <property type="protein sequence ID" value="KAK2778712.1"/>
    <property type="molecule type" value="Genomic_DNA"/>
</dbReference>
<sequence>MKFINCRTLQTEEYFGSQIPKAYAILSHRWEKDEAVYQDFEKPPEATAQKAGWIKVRKFCSLALEEGYEYAWVDTCCIDKQNSVELSEAINSMFRWYAEATVCYTYLSDVLSAGEGIAKSLWFTRGWTLQELIAPPRMKFFDKHWNPIGTRTELRAEIQARTTIDRDLLDESDSSDRKVVARLSKIPLACRMSWAQGRITTRDEDRAYSLLGIFNVNMPMLYGEGERAFIRLQEAIIKESNDMSLFAWTALPPEALGSQGSKFVAEPGYCGILAPSPDMFVFPHGVVHVGQTSQNREFTLTNKGLRITSEVFKAKHHWIVPLWCGPVDGDGIYQYVLILEELGVGEFVRWRDDVSSGTDKKVFQEIRTFYVKTLIDSELQLSLSIQISSAPRRSFRFHDKEHKLNRQPVHIIPQRLWSDAQQSFITEGLDDFMGYVMLRTKYVNTTPFAVVCGFSQGVDMWAYLASETGKYRQLFSIITTADSEELRRMAIKTKQASRSVVTTPVSGSARVSMYKSRREENGQHIVDIYIDVTFDCFQL</sequence>
<proteinExistence type="predicted"/>
<feature type="domain" description="Heterokaryon incompatibility" evidence="1">
    <location>
        <begin position="23"/>
        <end position="109"/>
    </location>
</feature>
<feature type="domain" description="DUF8212" evidence="2">
    <location>
        <begin position="227"/>
        <end position="251"/>
    </location>
</feature>
<evidence type="ECO:0000313" key="3">
    <source>
        <dbReference type="EMBL" id="KAK2778712.1"/>
    </source>
</evidence>
<accession>A0AAE0DC49</accession>
<dbReference type="PANTHER" id="PTHR10622:SF12">
    <property type="entry name" value="HET DOMAIN-CONTAINING PROTEIN"/>
    <property type="match status" value="1"/>
</dbReference>
<keyword evidence="4" id="KW-1185">Reference proteome</keyword>
<name>A0AAE0DC49_COLKA</name>
<reference evidence="3" key="1">
    <citation type="submission" date="2023-02" db="EMBL/GenBank/DDBJ databases">
        <title>Colletotrichum kahawae CIFC_Que2 genome sequencing and assembly.</title>
        <authorList>
            <person name="Baroncelli R."/>
        </authorList>
    </citation>
    <scope>NUCLEOTIDE SEQUENCE</scope>
    <source>
        <strain evidence="3">CIFC_Que2</strain>
    </source>
</reference>
<dbReference type="InterPro" id="IPR058525">
    <property type="entry name" value="DUF8212"/>
</dbReference>
<dbReference type="AlphaFoldDB" id="A0AAE0DC49"/>
<gene>
    <name evidence="3" type="ORF">CKAH01_11638</name>
</gene>
<protein>
    <submittedName>
        <fullName evidence="3">HET domain-containing protein</fullName>
    </submittedName>
</protein>
<organism evidence="3 4">
    <name type="scientific">Colletotrichum kahawae</name>
    <name type="common">Coffee berry disease fungus</name>
    <dbReference type="NCBI Taxonomy" id="34407"/>
    <lineage>
        <taxon>Eukaryota</taxon>
        <taxon>Fungi</taxon>
        <taxon>Dikarya</taxon>
        <taxon>Ascomycota</taxon>
        <taxon>Pezizomycotina</taxon>
        <taxon>Sordariomycetes</taxon>
        <taxon>Hypocreomycetidae</taxon>
        <taxon>Glomerellales</taxon>
        <taxon>Glomerellaceae</taxon>
        <taxon>Colletotrichum</taxon>
        <taxon>Colletotrichum gloeosporioides species complex</taxon>
    </lineage>
</organism>
<dbReference type="Pfam" id="PF26640">
    <property type="entry name" value="DUF8212"/>
    <property type="match status" value="1"/>
</dbReference>
<dbReference type="PANTHER" id="PTHR10622">
    <property type="entry name" value="HET DOMAIN-CONTAINING PROTEIN"/>
    <property type="match status" value="1"/>
</dbReference>
<dbReference type="Proteomes" id="UP001281614">
    <property type="component" value="Unassembled WGS sequence"/>
</dbReference>